<gene>
    <name evidence="2" type="ORF">OBBRIDRAFT_838297</name>
</gene>
<evidence type="ECO:0000313" key="2">
    <source>
        <dbReference type="EMBL" id="OCH86270.1"/>
    </source>
</evidence>
<dbReference type="OrthoDB" id="10682639at2759"/>
<proteinExistence type="predicted"/>
<dbReference type="Proteomes" id="UP000250043">
    <property type="component" value="Unassembled WGS sequence"/>
</dbReference>
<keyword evidence="3" id="KW-1185">Reference proteome</keyword>
<dbReference type="EMBL" id="KV722536">
    <property type="protein sequence ID" value="OCH86270.1"/>
    <property type="molecule type" value="Genomic_DNA"/>
</dbReference>
<feature type="region of interest" description="Disordered" evidence="1">
    <location>
        <begin position="173"/>
        <end position="197"/>
    </location>
</feature>
<feature type="compositionally biased region" description="Acidic residues" evidence="1">
    <location>
        <begin position="93"/>
        <end position="131"/>
    </location>
</feature>
<feature type="compositionally biased region" description="Acidic residues" evidence="1">
    <location>
        <begin position="139"/>
        <end position="159"/>
    </location>
</feature>
<evidence type="ECO:0000313" key="3">
    <source>
        <dbReference type="Proteomes" id="UP000250043"/>
    </source>
</evidence>
<feature type="region of interest" description="Disordered" evidence="1">
    <location>
        <begin position="1"/>
        <end position="32"/>
    </location>
</feature>
<sequence length="519" mass="58290">MAFHNPIPRRDILKNTRPLTRRSENEVEQTDPVGWEDLLDLSGMSLSEIQNARILKSGNRKVLAGRGVRLNLMKTDAQSPAGEPYLQAVLVDDDTEDDDSSNEDEEEADGHEQGDEEEEQDTEVEDEEAEGEEPKTEMQEQEDQEEEGMGEDEDDDKENEWELVASVEKTGTGSIAALNPAQPSTPSLPAHTVEEYGSGPMESYTSFDGDDLEPYEDGVASTSAEVSDQHQINATSGGEHVPAASISKSDLELADQFLYGIAKELEQPEQQSFAPTIAHRTYVGMLQPRVRPAWVNPVATTRVHRAWKQRRAQALHLADNGSHVSPPSHRLSDSQRASLLLRAKLQLRRRLNIQVANKQKNMENVAMSDTSNKYNGRRGPSIDRHLRYLRESTRLPNLEIAPRYARHGRNRTHTPPRFSPYARSKTTQSTTSHPPQPSHLGVPFEAYGITVNPKQRLVDYRLARRDCKAAVGTIPPIERPMLRRHLVRQAKREDWWCAGRSLMLWGVPCGVLRAIWTSG</sequence>
<evidence type="ECO:0000256" key="1">
    <source>
        <dbReference type="SAM" id="MobiDB-lite"/>
    </source>
</evidence>
<feature type="compositionally biased region" description="Basic residues" evidence="1">
    <location>
        <begin position="404"/>
        <end position="414"/>
    </location>
</feature>
<organism evidence="2 3">
    <name type="scientific">Obba rivulosa</name>
    <dbReference type="NCBI Taxonomy" id="1052685"/>
    <lineage>
        <taxon>Eukaryota</taxon>
        <taxon>Fungi</taxon>
        <taxon>Dikarya</taxon>
        <taxon>Basidiomycota</taxon>
        <taxon>Agaricomycotina</taxon>
        <taxon>Agaricomycetes</taxon>
        <taxon>Polyporales</taxon>
        <taxon>Gelatoporiaceae</taxon>
        <taxon>Obba</taxon>
    </lineage>
</organism>
<dbReference type="AlphaFoldDB" id="A0A8E2AQ24"/>
<feature type="region of interest" description="Disordered" evidence="1">
    <location>
        <begin position="404"/>
        <end position="439"/>
    </location>
</feature>
<name>A0A8E2AQ24_9APHY</name>
<reference evidence="2 3" key="1">
    <citation type="submission" date="2016-07" db="EMBL/GenBank/DDBJ databases">
        <title>Draft genome of the white-rot fungus Obba rivulosa 3A-2.</title>
        <authorList>
            <consortium name="DOE Joint Genome Institute"/>
            <person name="Miettinen O."/>
            <person name="Riley R."/>
            <person name="Acob R."/>
            <person name="Barry K."/>
            <person name="Cullen D."/>
            <person name="De Vries R."/>
            <person name="Hainaut M."/>
            <person name="Hatakka A."/>
            <person name="Henrissat B."/>
            <person name="Hilden K."/>
            <person name="Kuo R."/>
            <person name="Labutti K."/>
            <person name="Lipzen A."/>
            <person name="Makela M.R."/>
            <person name="Sandor L."/>
            <person name="Spatafora J.W."/>
            <person name="Grigoriev I.V."/>
            <person name="Hibbett D.S."/>
        </authorList>
    </citation>
    <scope>NUCLEOTIDE SEQUENCE [LARGE SCALE GENOMIC DNA]</scope>
    <source>
        <strain evidence="2 3">3A-2</strain>
    </source>
</reference>
<feature type="region of interest" description="Disordered" evidence="1">
    <location>
        <begin position="93"/>
        <end position="159"/>
    </location>
</feature>
<accession>A0A8E2AQ24</accession>
<protein>
    <submittedName>
        <fullName evidence="2">Uncharacterized protein</fullName>
    </submittedName>
</protein>